<sequence>MCYQLDELYTVCRCRYYQHPINKCASYGLPGHAVQRRTVLVGVSCEAHMDTPEPAPHHIDLTNGRLEDLEAHMGESSRSQTERHAQDQLSSYLSDELADPWSAHALRDFSKNSDNINYEHSIDDLSLQDALRLTDQTSDSEEECSAAMKHRDLADPWSAHASLNDLPKKNANYIHRPHSLDSLTLLDDLRSTDQMSYSEEECSVAMKQKDVTDMIIQQLLYCDKDLRSLWPQINSVSLSTKEARHIIERLLRQYAGDLLVLAEQMHPTAPRKGSVIPVEHRLYFNNVVARFDQPGVEEGRRRIHWKCRCGQQLFDDFIELHPGALIRLENLLKGYDDVNVPAEPAGTRDNQGPRGGWRDSFSAALSLCHRFVLYGRTPGLPQHCPNPSDAIELGTCISSPEPGQANHNFVLLCVPFLQWGIKVHQAEICTINSDQEFFRLLQRAYKVHRRPMGAWKSLRKVRAIHFVKFEMYRSKLADIQMCPSIPPEDHSRTEYAYEPRPAETIPPIGPNLLMHLFEHPTHADVLPVLYRRFPKKLRSRLEACPRKGSSVGWGIQFVEGADWFMIFAYGCLGFCICLCTAVTWSVRKGDVQGGFAIAGYLLAFCMFCIGMARSKIEMPM</sequence>
<evidence type="ECO:0000256" key="2">
    <source>
        <dbReference type="SAM" id="Phobius"/>
    </source>
</evidence>
<keyword evidence="2" id="KW-0472">Membrane</keyword>
<name>A0AA38VH59_9PEZI</name>
<dbReference type="Proteomes" id="UP001174694">
    <property type="component" value="Unassembled WGS sequence"/>
</dbReference>
<accession>A0AA38VH59</accession>
<keyword evidence="2" id="KW-1133">Transmembrane helix</keyword>
<proteinExistence type="predicted"/>
<dbReference type="AlphaFoldDB" id="A0AA38VH59"/>
<feature type="transmembrane region" description="Helical" evidence="2">
    <location>
        <begin position="593"/>
        <end position="612"/>
    </location>
</feature>
<feature type="transmembrane region" description="Helical" evidence="2">
    <location>
        <begin position="563"/>
        <end position="586"/>
    </location>
</feature>
<feature type="region of interest" description="Disordered" evidence="1">
    <location>
        <begin position="72"/>
        <end position="91"/>
    </location>
</feature>
<protein>
    <submittedName>
        <fullName evidence="3">Uncharacterized protein</fullName>
    </submittedName>
</protein>
<dbReference type="EMBL" id="JANBVO010000007">
    <property type="protein sequence ID" value="KAJ9150874.1"/>
    <property type="molecule type" value="Genomic_DNA"/>
</dbReference>
<keyword evidence="2" id="KW-0812">Transmembrane</keyword>
<comment type="caution">
    <text evidence="3">The sequence shown here is derived from an EMBL/GenBank/DDBJ whole genome shotgun (WGS) entry which is preliminary data.</text>
</comment>
<keyword evidence="4" id="KW-1185">Reference proteome</keyword>
<evidence type="ECO:0000313" key="4">
    <source>
        <dbReference type="Proteomes" id="UP001174694"/>
    </source>
</evidence>
<gene>
    <name evidence="3" type="ORF">NKR23_g3369</name>
</gene>
<reference evidence="3" key="1">
    <citation type="submission" date="2022-07" db="EMBL/GenBank/DDBJ databases">
        <title>Fungi with potential for degradation of polypropylene.</title>
        <authorList>
            <person name="Gostincar C."/>
        </authorList>
    </citation>
    <scope>NUCLEOTIDE SEQUENCE</scope>
    <source>
        <strain evidence="3">EXF-13308</strain>
    </source>
</reference>
<feature type="compositionally biased region" description="Basic and acidic residues" evidence="1">
    <location>
        <begin position="72"/>
        <end position="86"/>
    </location>
</feature>
<evidence type="ECO:0000313" key="3">
    <source>
        <dbReference type="EMBL" id="KAJ9150874.1"/>
    </source>
</evidence>
<evidence type="ECO:0000256" key="1">
    <source>
        <dbReference type="SAM" id="MobiDB-lite"/>
    </source>
</evidence>
<organism evidence="3 4">
    <name type="scientific">Pleurostoma richardsiae</name>
    <dbReference type="NCBI Taxonomy" id="41990"/>
    <lineage>
        <taxon>Eukaryota</taxon>
        <taxon>Fungi</taxon>
        <taxon>Dikarya</taxon>
        <taxon>Ascomycota</taxon>
        <taxon>Pezizomycotina</taxon>
        <taxon>Sordariomycetes</taxon>
        <taxon>Sordariomycetidae</taxon>
        <taxon>Calosphaeriales</taxon>
        <taxon>Pleurostomataceae</taxon>
        <taxon>Pleurostoma</taxon>
    </lineage>
</organism>